<sequence>MLAGRKDDEKGATAVEYGLMVALIAAAIIATVGLLGDELVTLFDEMTAGMQGR</sequence>
<dbReference type="Proteomes" id="UP000618818">
    <property type="component" value="Unassembled WGS sequence"/>
</dbReference>
<dbReference type="Pfam" id="PF04964">
    <property type="entry name" value="Flp_Fap"/>
    <property type="match status" value="1"/>
</dbReference>
<keyword evidence="1" id="KW-0472">Membrane</keyword>
<protein>
    <submittedName>
        <fullName evidence="2">Flp family type IVb pilin</fullName>
    </submittedName>
</protein>
<dbReference type="InterPro" id="IPR007047">
    <property type="entry name" value="Flp_Fap"/>
</dbReference>
<keyword evidence="3" id="KW-1185">Reference proteome</keyword>
<evidence type="ECO:0000313" key="2">
    <source>
        <dbReference type="EMBL" id="MBD3926989.1"/>
    </source>
</evidence>
<keyword evidence="1" id="KW-1133">Transmembrane helix</keyword>
<proteinExistence type="predicted"/>
<keyword evidence="1" id="KW-0812">Transmembrane</keyword>
<gene>
    <name evidence="2" type="ORF">IEZ26_20380</name>
</gene>
<organism evidence="2 3">
    <name type="scientific">Nocardioides cavernae</name>
    <dbReference type="NCBI Taxonomy" id="1921566"/>
    <lineage>
        <taxon>Bacteria</taxon>
        <taxon>Bacillati</taxon>
        <taxon>Actinomycetota</taxon>
        <taxon>Actinomycetes</taxon>
        <taxon>Propionibacteriales</taxon>
        <taxon>Nocardioidaceae</taxon>
        <taxon>Nocardioides</taxon>
    </lineage>
</organism>
<comment type="caution">
    <text evidence="2">The sequence shown here is derived from an EMBL/GenBank/DDBJ whole genome shotgun (WGS) entry which is preliminary data.</text>
</comment>
<feature type="transmembrane region" description="Helical" evidence="1">
    <location>
        <begin position="12"/>
        <end position="36"/>
    </location>
</feature>
<dbReference type="EMBL" id="JACXYZ010000004">
    <property type="protein sequence ID" value="MBD3926989.1"/>
    <property type="molecule type" value="Genomic_DNA"/>
</dbReference>
<evidence type="ECO:0000256" key="1">
    <source>
        <dbReference type="SAM" id="Phobius"/>
    </source>
</evidence>
<accession>A0ABR8NKN1</accession>
<evidence type="ECO:0000313" key="3">
    <source>
        <dbReference type="Proteomes" id="UP000618818"/>
    </source>
</evidence>
<reference evidence="2 3" key="1">
    <citation type="submission" date="2020-09" db="EMBL/GenBank/DDBJ databases">
        <title>novel species in genus Nocardioides.</title>
        <authorList>
            <person name="Zhang G."/>
        </authorList>
    </citation>
    <scope>NUCLEOTIDE SEQUENCE [LARGE SCALE GENOMIC DNA]</scope>
    <source>
        <strain evidence="2 3">KCTC 39551</strain>
    </source>
</reference>
<name>A0ABR8NKN1_9ACTN</name>